<feature type="domain" description="Peptidoglycan binding-like" evidence="1">
    <location>
        <begin position="152"/>
        <end position="213"/>
    </location>
</feature>
<reference evidence="2 3" key="1">
    <citation type="journal article" date="2016" name="Nat. Commun.">
        <title>Thousands of microbial genomes shed light on interconnected biogeochemical processes in an aquifer system.</title>
        <authorList>
            <person name="Anantharaman K."/>
            <person name="Brown C.T."/>
            <person name="Hug L.A."/>
            <person name="Sharon I."/>
            <person name="Castelle C.J."/>
            <person name="Probst A.J."/>
            <person name="Thomas B.C."/>
            <person name="Singh A."/>
            <person name="Wilkins M.J."/>
            <person name="Karaoz U."/>
            <person name="Brodie E.L."/>
            <person name="Williams K.H."/>
            <person name="Hubbard S.S."/>
            <person name="Banfield J.F."/>
        </authorList>
    </citation>
    <scope>NUCLEOTIDE SEQUENCE [LARGE SCALE GENOMIC DNA]</scope>
</reference>
<sequence>MDLVLHVHFNDHPGHRYNKPGKYSGFTVYVPDSQYSNARVSTEIGQAMSTELQKVSPISNLPQENMSVVPDQDLIAVGAKGTRTGASILIEYGYIYEPQFANTEVKNLILPELAFQTHAGLQRYLSPTALLASSIIPALVSQNLSSGIKGSGQVLMLQKVLSDRGYYPPEGKTLTDCPINGNFGPCVETAVKSFQISNGIDPTGIVGPLTRAKVNSL</sequence>
<dbReference type="InterPro" id="IPR036366">
    <property type="entry name" value="PGBDSf"/>
</dbReference>
<dbReference type="SUPFAM" id="SSF47090">
    <property type="entry name" value="PGBD-like"/>
    <property type="match status" value="1"/>
</dbReference>
<comment type="caution">
    <text evidence="2">The sequence shown here is derived from an EMBL/GenBank/DDBJ whole genome shotgun (WGS) entry which is preliminary data.</text>
</comment>
<dbReference type="Pfam" id="PF01471">
    <property type="entry name" value="PG_binding_1"/>
    <property type="match status" value="1"/>
</dbReference>
<evidence type="ECO:0000313" key="2">
    <source>
        <dbReference type="EMBL" id="OGN34072.1"/>
    </source>
</evidence>
<dbReference type="AlphaFoldDB" id="A0A1F8H8X5"/>
<dbReference type="Proteomes" id="UP000178155">
    <property type="component" value="Unassembled WGS sequence"/>
</dbReference>
<dbReference type="Gene3D" id="3.40.630.40">
    <property type="entry name" value="Zn-dependent exopeptidases"/>
    <property type="match status" value="1"/>
</dbReference>
<organism evidence="2 3">
    <name type="scientific">Candidatus Yanofskybacteria bacterium RIFCSPLOWO2_02_FULL_47_9b</name>
    <dbReference type="NCBI Taxonomy" id="1802708"/>
    <lineage>
        <taxon>Bacteria</taxon>
        <taxon>Candidatus Yanofskyibacteriota</taxon>
    </lineage>
</organism>
<dbReference type="Gene3D" id="1.10.101.10">
    <property type="entry name" value="PGBD-like superfamily/PGBD"/>
    <property type="match status" value="1"/>
</dbReference>
<dbReference type="InterPro" id="IPR036365">
    <property type="entry name" value="PGBD-like_sf"/>
</dbReference>
<proteinExistence type="predicted"/>
<protein>
    <recommendedName>
        <fullName evidence="1">Peptidoglycan binding-like domain-containing protein</fullName>
    </recommendedName>
</protein>
<accession>A0A1F8H8X5</accession>
<dbReference type="InterPro" id="IPR002477">
    <property type="entry name" value="Peptidoglycan-bd-like"/>
</dbReference>
<evidence type="ECO:0000259" key="1">
    <source>
        <dbReference type="Pfam" id="PF01471"/>
    </source>
</evidence>
<dbReference type="EMBL" id="MGKW01000019">
    <property type="protein sequence ID" value="OGN34072.1"/>
    <property type="molecule type" value="Genomic_DNA"/>
</dbReference>
<name>A0A1F8H8X5_9BACT</name>
<gene>
    <name evidence="2" type="ORF">A3I39_01735</name>
</gene>
<evidence type="ECO:0000313" key="3">
    <source>
        <dbReference type="Proteomes" id="UP000178155"/>
    </source>
</evidence>